<accession>A0A1B9NTZ0</accession>
<reference evidence="4 5" key="1">
    <citation type="submission" date="2016-06" db="EMBL/GenBank/DDBJ databases">
        <authorList>
            <person name="Kjaerup R.B."/>
            <person name="Dalgaard T.S."/>
            <person name="Juul-Madsen H.R."/>
        </authorList>
    </citation>
    <scope>NUCLEOTIDE SEQUENCE [LARGE SCALE GENOMIC DNA]</scope>
    <source>
        <strain evidence="4 5">1S159</strain>
    </source>
</reference>
<dbReference type="STRING" id="688.A6E04_20170"/>
<evidence type="ECO:0000259" key="3">
    <source>
        <dbReference type="PROSITE" id="PS51832"/>
    </source>
</evidence>
<proteinExistence type="predicted"/>
<keyword evidence="1" id="KW-0472">Membrane</keyword>
<comment type="caution">
    <text evidence="4">The sequence shown here is derived from an EMBL/GenBank/DDBJ whole genome shotgun (WGS) entry which is preliminary data.</text>
</comment>
<feature type="domain" description="HD-GYP" evidence="3">
    <location>
        <begin position="399"/>
        <end position="596"/>
    </location>
</feature>
<dbReference type="SMART" id="SM00471">
    <property type="entry name" value="HDc"/>
    <property type="match status" value="1"/>
</dbReference>
<dbReference type="Gene3D" id="1.10.3210.10">
    <property type="entry name" value="Hypothetical protein af1432"/>
    <property type="match status" value="1"/>
</dbReference>
<evidence type="ECO:0000256" key="1">
    <source>
        <dbReference type="SAM" id="Phobius"/>
    </source>
</evidence>
<dbReference type="InterPro" id="IPR037522">
    <property type="entry name" value="HD_GYP_dom"/>
</dbReference>
<dbReference type="CDD" id="cd00077">
    <property type="entry name" value="HDc"/>
    <property type="match status" value="1"/>
</dbReference>
<feature type="signal peptide" evidence="2">
    <location>
        <begin position="1"/>
        <end position="32"/>
    </location>
</feature>
<dbReference type="Pfam" id="PF13487">
    <property type="entry name" value="HD_5"/>
    <property type="match status" value="1"/>
</dbReference>
<dbReference type="EMBL" id="MAJU01000031">
    <property type="protein sequence ID" value="OCH17171.1"/>
    <property type="molecule type" value="Genomic_DNA"/>
</dbReference>
<dbReference type="GO" id="GO:0008081">
    <property type="term" value="F:phosphoric diester hydrolase activity"/>
    <property type="evidence" value="ECO:0007669"/>
    <property type="project" value="UniProtKB-ARBA"/>
</dbReference>
<gene>
    <name evidence="4" type="ORF">A6E04_20170</name>
</gene>
<dbReference type="InterPro" id="IPR052020">
    <property type="entry name" value="Cyclic_di-GMP/3'3'-cGAMP_PDE"/>
</dbReference>
<dbReference type="InterPro" id="IPR003607">
    <property type="entry name" value="HD/PDEase_dom"/>
</dbReference>
<keyword evidence="4" id="KW-0378">Hydrolase</keyword>
<name>A0A1B9NTZ0_ALILO</name>
<dbReference type="PANTHER" id="PTHR45228:SF9">
    <property type="entry name" value="3'3'-CGAMP-SPECIFIC PHOSPHODIESTERASE 2"/>
    <property type="match status" value="1"/>
</dbReference>
<dbReference type="OrthoDB" id="6210373at2"/>
<keyword evidence="1" id="KW-0812">Transmembrane</keyword>
<keyword evidence="1" id="KW-1133">Transmembrane helix</keyword>
<protein>
    <submittedName>
        <fullName evidence="4">Metal-dependent phosphohydrolase</fullName>
    </submittedName>
</protein>
<evidence type="ECO:0000313" key="4">
    <source>
        <dbReference type="EMBL" id="OCH17171.1"/>
    </source>
</evidence>
<evidence type="ECO:0000256" key="2">
    <source>
        <dbReference type="SAM" id="SignalP"/>
    </source>
</evidence>
<sequence>MFSYVELRRNNMFRSLYFLVTIILCLCNPAIAHSQNDLNKKPINILVLHSYSPSYEWTEKIEEGIKNATATSERNIRLSIEYMDSKRIDGSKYTSQYESYLNGKYNTHYFDAIIVSDDNALNFLIRYGDHLFPSIPIIAVGINNLSVNLSTIEHRTTVFYEKDHITKNLELAQKLYPNLKTVYLLSDNSLTSQLIRRRFIEEAVAFKGLNIKVVSHQSLADAAKLLSEASSDSVAFLTHYNTELSDGHYYDYNTVASKLSQDSQIPIFVFWEHYLGHGVLGGYVNRSYALGVQSVISLTKKLNFTINKQIAGFPKAWEGYVFDNQVINQFNISKSTLPYTSVIVNEPHSYFYENRNIITVTLLLIAMLLGIIITQSIAIRRKKELSENKSHILALQKRTLNVQKEMIEVLGEAIETRSGETGNHVRRVAKMSSLLGKIYGLPKNEYRLLEVISPMHDVGKIGISESILDKPSKLTPAERIVVETHTEIGYKLLMSGDGEIMHSAARIALEHHEHWDGKGYPNQIVGEEIHIFARITAITDVFDALMSKRCYKDAWPLDKVITLFNEECGKQFDPRLCQMFLQEIEQFIAIRREYPD</sequence>
<dbReference type="PROSITE" id="PS51832">
    <property type="entry name" value="HD_GYP"/>
    <property type="match status" value="1"/>
</dbReference>
<evidence type="ECO:0000313" key="5">
    <source>
        <dbReference type="Proteomes" id="UP000093523"/>
    </source>
</evidence>
<dbReference type="Proteomes" id="UP000093523">
    <property type="component" value="Unassembled WGS sequence"/>
</dbReference>
<dbReference type="SUPFAM" id="SSF109604">
    <property type="entry name" value="HD-domain/PDEase-like"/>
    <property type="match status" value="1"/>
</dbReference>
<feature type="chain" id="PRO_5008632199" evidence="2">
    <location>
        <begin position="33"/>
        <end position="596"/>
    </location>
</feature>
<dbReference type="Gene3D" id="3.40.50.2300">
    <property type="match status" value="1"/>
</dbReference>
<dbReference type="PANTHER" id="PTHR45228">
    <property type="entry name" value="CYCLIC DI-GMP PHOSPHODIESTERASE TM_0186-RELATED"/>
    <property type="match status" value="1"/>
</dbReference>
<dbReference type="AlphaFoldDB" id="A0A1B9NTZ0"/>
<organism evidence="4 5">
    <name type="scientific">Aliivibrio logei</name>
    <name type="common">Vibrio logei</name>
    <dbReference type="NCBI Taxonomy" id="688"/>
    <lineage>
        <taxon>Bacteria</taxon>
        <taxon>Pseudomonadati</taxon>
        <taxon>Pseudomonadota</taxon>
        <taxon>Gammaproteobacteria</taxon>
        <taxon>Vibrionales</taxon>
        <taxon>Vibrionaceae</taxon>
        <taxon>Aliivibrio</taxon>
    </lineage>
</organism>
<feature type="transmembrane region" description="Helical" evidence="1">
    <location>
        <begin position="357"/>
        <end position="379"/>
    </location>
</feature>
<keyword evidence="2" id="KW-0732">Signal</keyword>